<dbReference type="AlphaFoldDB" id="A0AAD8J4K2"/>
<dbReference type="Proteomes" id="UP001237642">
    <property type="component" value="Unassembled WGS sequence"/>
</dbReference>
<accession>A0AAD8J4K2</accession>
<evidence type="ECO:0000313" key="6">
    <source>
        <dbReference type="Proteomes" id="UP001237642"/>
    </source>
</evidence>
<proteinExistence type="inferred from homology"/>
<evidence type="ECO:0000256" key="4">
    <source>
        <dbReference type="ARBA" id="ARBA00022927"/>
    </source>
</evidence>
<organism evidence="5 6">
    <name type="scientific">Heracleum sosnowskyi</name>
    <dbReference type="NCBI Taxonomy" id="360622"/>
    <lineage>
        <taxon>Eukaryota</taxon>
        <taxon>Viridiplantae</taxon>
        <taxon>Streptophyta</taxon>
        <taxon>Embryophyta</taxon>
        <taxon>Tracheophyta</taxon>
        <taxon>Spermatophyta</taxon>
        <taxon>Magnoliopsida</taxon>
        <taxon>eudicotyledons</taxon>
        <taxon>Gunneridae</taxon>
        <taxon>Pentapetalae</taxon>
        <taxon>asterids</taxon>
        <taxon>campanulids</taxon>
        <taxon>Apiales</taxon>
        <taxon>Apiaceae</taxon>
        <taxon>Apioideae</taxon>
        <taxon>apioid superclade</taxon>
        <taxon>Tordylieae</taxon>
        <taxon>Tordyliinae</taxon>
        <taxon>Heracleum</taxon>
    </lineage>
</organism>
<comment type="caution">
    <text evidence="5">The sequence shown here is derived from an EMBL/GenBank/DDBJ whole genome shotgun (WGS) entry which is preliminary data.</text>
</comment>
<dbReference type="GO" id="GO:0015031">
    <property type="term" value="P:protein transport"/>
    <property type="evidence" value="ECO:0007669"/>
    <property type="project" value="UniProtKB-KW"/>
</dbReference>
<dbReference type="Gene3D" id="1.25.10.10">
    <property type="entry name" value="Leucine-rich Repeat Variant"/>
    <property type="match status" value="1"/>
</dbReference>
<sequence length="144" mass="16350">MVLACYALSYLTCETCVLLQDQTCKRLVEFTLHKSLSLSGAALGVVGNIVRWGCFKQFKCLIGDCQLLQCLRNKVLCSKFQKLRMEGCQIISNMAAQIRTLKNDIDEPSLICLLCKLLEEDDSDVRMEAAWAIFYTHSKTYPLR</sequence>
<reference evidence="5" key="2">
    <citation type="submission" date="2023-05" db="EMBL/GenBank/DDBJ databases">
        <authorList>
            <person name="Schelkunov M.I."/>
        </authorList>
    </citation>
    <scope>NUCLEOTIDE SEQUENCE</scope>
    <source>
        <strain evidence="5">Hsosn_3</strain>
        <tissue evidence="5">Leaf</tissue>
    </source>
</reference>
<dbReference type="EMBL" id="JAUIZM010000002">
    <property type="protein sequence ID" value="KAK1396418.1"/>
    <property type="molecule type" value="Genomic_DNA"/>
</dbReference>
<dbReference type="InterPro" id="IPR016024">
    <property type="entry name" value="ARM-type_fold"/>
</dbReference>
<evidence type="ECO:0000256" key="1">
    <source>
        <dbReference type="ARBA" id="ARBA00010394"/>
    </source>
</evidence>
<dbReference type="PANTHER" id="PTHR23316">
    <property type="entry name" value="IMPORTIN ALPHA"/>
    <property type="match status" value="1"/>
</dbReference>
<comment type="similarity">
    <text evidence="1">Belongs to the importin alpha family.</text>
</comment>
<dbReference type="InterPro" id="IPR000225">
    <property type="entry name" value="Armadillo"/>
</dbReference>
<dbReference type="Pfam" id="PF00514">
    <property type="entry name" value="Arm"/>
    <property type="match status" value="1"/>
</dbReference>
<keyword evidence="4" id="KW-0653">Protein transport</keyword>
<evidence type="ECO:0000256" key="2">
    <source>
        <dbReference type="ARBA" id="ARBA00022448"/>
    </source>
</evidence>
<keyword evidence="3" id="KW-0677">Repeat</keyword>
<dbReference type="InterPro" id="IPR011989">
    <property type="entry name" value="ARM-like"/>
</dbReference>
<dbReference type="SUPFAM" id="SSF48371">
    <property type="entry name" value="ARM repeat"/>
    <property type="match status" value="1"/>
</dbReference>
<keyword evidence="6" id="KW-1185">Reference proteome</keyword>
<evidence type="ECO:0000256" key="3">
    <source>
        <dbReference type="ARBA" id="ARBA00022737"/>
    </source>
</evidence>
<name>A0AAD8J4K2_9APIA</name>
<keyword evidence="2" id="KW-0813">Transport</keyword>
<evidence type="ECO:0000313" key="5">
    <source>
        <dbReference type="EMBL" id="KAK1396418.1"/>
    </source>
</evidence>
<gene>
    <name evidence="5" type="ORF">POM88_006281</name>
</gene>
<reference evidence="5" key="1">
    <citation type="submission" date="2023-02" db="EMBL/GenBank/DDBJ databases">
        <title>Genome of toxic invasive species Heracleum sosnowskyi carries increased number of genes despite the absence of recent whole-genome duplications.</title>
        <authorList>
            <person name="Schelkunov M."/>
            <person name="Shtratnikova V."/>
            <person name="Makarenko M."/>
            <person name="Klepikova A."/>
            <person name="Omelchenko D."/>
            <person name="Novikova G."/>
            <person name="Obukhova E."/>
            <person name="Bogdanov V."/>
            <person name="Penin A."/>
            <person name="Logacheva M."/>
        </authorList>
    </citation>
    <scope>NUCLEOTIDE SEQUENCE</scope>
    <source>
        <strain evidence="5">Hsosn_3</strain>
        <tissue evidence="5">Leaf</tissue>
    </source>
</reference>
<protein>
    <submittedName>
        <fullName evidence="5">Uncharacterized protein</fullName>
    </submittedName>
</protein>